<gene>
    <name evidence="2" type="ORF">FUA24_19310</name>
</gene>
<dbReference type="EMBL" id="VSDQ01000718">
    <property type="protein sequence ID" value="TYA71709.1"/>
    <property type="molecule type" value="Genomic_DNA"/>
</dbReference>
<dbReference type="OrthoDB" id="9808310at2"/>
<dbReference type="AlphaFoldDB" id="A0A5D0HMY4"/>
<dbReference type="RefSeq" id="WP_148544695.1">
    <property type="nucleotide sequence ID" value="NZ_VSDQ01000718.1"/>
</dbReference>
<dbReference type="InterPro" id="IPR003779">
    <property type="entry name" value="CMD-like"/>
</dbReference>
<evidence type="ECO:0000259" key="1">
    <source>
        <dbReference type="Pfam" id="PF02627"/>
    </source>
</evidence>
<protein>
    <submittedName>
        <fullName evidence="2">Carboxymuconolactone decarboxylase family protein</fullName>
    </submittedName>
</protein>
<reference evidence="2 3" key="1">
    <citation type="submission" date="2019-08" db="EMBL/GenBank/DDBJ databases">
        <title>Seonamhaeicola sediminis sp. nov., isolated from marine sediment.</title>
        <authorList>
            <person name="Cao W.R."/>
        </authorList>
    </citation>
    <scope>NUCLEOTIDE SEQUENCE [LARGE SCALE GENOMIC DNA]</scope>
    <source>
        <strain evidence="2 3">B011</strain>
    </source>
</reference>
<evidence type="ECO:0000313" key="3">
    <source>
        <dbReference type="Proteomes" id="UP000323930"/>
    </source>
</evidence>
<dbReference type="GO" id="GO:0051920">
    <property type="term" value="F:peroxiredoxin activity"/>
    <property type="evidence" value="ECO:0007669"/>
    <property type="project" value="InterPro"/>
</dbReference>
<sequence>MKNNFKIHTIQSAPEASKPILEAAKKKMGFVPNLMATMSESPVMVESYLTLMSLFDKSRLSETERQIILMTNNRLNGCTYCMAAHTAVSKMAKVDDDVIEALRSGSELNDPKLEALRQFAIIINESRGWATDEQVADFIAAGYTKETVLEVIVGTSLKVLSNYSTHIVEPELDKAFLPVAWNQEMALETP</sequence>
<dbReference type="SUPFAM" id="SSF69118">
    <property type="entry name" value="AhpD-like"/>
    <property type="match status" value="1"/>
</dbReference>
<dbReference type="InterPro" id="IPR029032">
    <property type="entry name" value="AhpD-like"/>
</dbReference>
<feature type="domain" description="Carboxymuconolactone decarboxylase-like" evidence="1">
    <location>
        <begin position="54"/>
        <end position="104"/>
    </location>
</feature>
<comment type="caution">
    <text evidence="2">The sequence shown here is derived from an EMBL/GenBank/DDBJ whole genome shotgun (WGS) entry which is preliminary data.</text>
</comment>
<dbReference type="PANTHER" id="PTHR35446">
    <property type="entry name" value="SI:CH211-175M2.5"/>
    <property type="match status" value="1"/>
</dbReference>
<organism evidence="2 3">
    <name type="scientific">Seonamhaeicola marinus</name>
    <dbReference type="NCBI Taxonomy" id="1912246"/>
    <lineage>
        <taxon>Bacteria</taxon>
        <taxon>Pseudomonadati</taxon>
        <taxon>Bacteroidota</taxon>
        <taxon>Flavobacteriia</taxon>
        <taxon>Flavobacteriales</taxon>
        <taxon>Flavobacteriaceae</taxon>
    </lineage>
</organism>
<dbReference type="Proteomes" id="UP000323930">
    <property type="component" value="Unassembled WGS sequence"/>
</dbReference>
<evidence type="ECO:0000313" key="2">
    <source>
        <dbReference type="EMBL" id="TYA71709.1"/>
    </source>
</evidence>
<accession>A0A5D0HMY4</accession>
<dbReference type="Gene3D" id="1.20.1290.10">
    <property type="entry name" value="AhpD-like"/>
    <property type="match status" value="1"/>
</dbReference>
<keyword evidence="3" id="KW-1185">Reference proteome</keyword>
<dbReference type="PANTHER" id="PTHR35446:SF3">
    <property type="entry name" value="CMD DOMAIN-CONTAINING PROTEIN"/>
    <property type="match status" value="1"/>
</dbReference>
<dbReference type="Pfam" id="PF02627">
    <property type="entry name" value="CMD"/>
    <property type="match status" value="1"/>
</dbReference>
<proteinExistence type="predicted"/>
<name>A0A5D0HMY4_9FLAO</name>